<dbReference type="PRINTS" id="PR00598">
    <property type="entry name" value="HTHMARR"/>
</dbReference>
<dbReference type="SUPFAM" id="SSF46785">
    <property type="entry name" value="Winged helix' DNA-binding domain"/>
    <property type="match status" value="1"/>
</dbReference>
<dbReference type="AlphaFoldDB" id="A0A1Y2SMT3"/>
<dbReference type="PROSITE" id="PS50995">
    <property type="entry name" value="HTH_MARR_2"/>
    <property type="match status" value="1"/>
</dbReference>
<dbReference type="InterPro" id="IPR036388">
    <property type="entry name" value="WH-like_DNA-bd_sf"/>
</dbReference>
<keyword evidence="2" id="KW-0238">DNA-binding</keyword>
<evidence type="ECO:0000313" key="5">
    <source>
        <dbReference type="EMBL" id="OTA19924.1"/>
    </source>
</evidence>
<dbReference type="InterPro" id="IPR023187">
    <property type="entry name" value="Tscrpt_reg_MarR-type_CS"/>
</dbReference>
<protein>
    <submittedName>
        <fullName evidence="5">Putative regulator PapX protein</fullName>
    </submittedName>
</protein>
<dbReference type="STRING" id="40578.Xbed_01854"/>
<evidence type="ECO:0000259" key="4">
    <source>
        <dbReference type="PROSITE" id="PS50995"/>
    </source>
</evidence>
<evidence type="ECO:0000256" key="1">
    <source>
        <dbReference type="ARBA" id="ARBA00023015"/>
    </source>
</evidence>
<dbReference type="Gene3D" id="1.10.10.10">
    <property type="entry name" value="Winged helix-like DNA-binding domain superfamily/Winged helix DNA-binding domain"/>
    <property type="match status" value="1"/>
</dbReference>
<dbReference type="OrthoDB" id="32523at2"/>
<feature type="domain" description="HTH marR-type" evidence="4">
    <location>
        <begin position="24"/>
        <end position="157"/>
    </location>
</feature>
<proteinExistence type="predicted"/>
<dbReference type="PANTHER" id="PTHR42756">
    <property type="entry name" value="TRANSCRIPTIONAL REGULATOR, MARR"/>
    <property type="match status" value="1"/>
</dbReference>
<comment type="caution">
    <text evidence="5">The sequence shown here is derived from an EMBL/GenBank/DDBJ whole genome shotgun (WGS) entry which is preliminary data.</text>
</comment>
<gene>
    <name evidence="5" type="ORF">Xbed_01854</name>
</gene>
<keyword evidence="1" id="KW-0805">Transcription regulation</keyword>
<evidence type="ECO:0000313" key="6">
    <source>
        <dbReference type="Proteomes" id="UP000194204"/>
    </source>
</evidence>
<keyword evidence="6" id="KW-1185">Reference proteome</keyword>
<dbReference type="Proteomes" id="UP000194204">
    <property type="component" value="Unassembled WGS sequence"/>
</dbReference>
<dbReference type="SMART" id="SM00347">
    <property type="entry name" value="HTH_MARR"/>
    <property type="match status" value="1"/>
</dbReference>
<reference evidence="5 6" key="1">
    <citation type="submission" date="2017-01" db="EMBL/GenBank/DDBJ databases">
        <title>Deconstructing symbiosis and pathogenesis requirements using a combined genomic-metabolomic approach.</title>
        <authorList>
            <person name="Tobias N.J."/>
            <person name="Wolff H."/>
            <person name="Djahanschiri B."/>
            <person name="Ebersberger I."/>
            <person name="Bode H.B."/>
        </authorList>
    </citation>
    <scope>NUCLEOTIDE SEQUENCE [LARGE SCALE GENOMIC DNA]</scope>
    <source>
        <strain evidence="5 6">DSM 4764</strain>
    </source>
</reference>
<dbReference type="GO" id="GO:0003700">
    <property type="term" value="F:DNA-binding transcription factor activity"/>
    <property type="evidence" value="ECO:0007669"/>
    <property type="project" value="InterPro"/>
</dbReference>
<organism evidence="5 6">
    <name type="scientific">Xenorhabdus beddingii</name>
    <dbReference type="NCBI Taxonomy" id="40578"/>
    <lineage>
        <taxon>Bacteria</taxon>
        <taxon>Pseudomonadati</taxon>
        <taxon>Pseudomonadota</taxon>
        <taxon>Gammaproteobacteria</taxon>
        <taxon>Enterobacterales</taxon>
        <taxon>Morganellaceae</taxon>
        <taxon>Xenorhabdus</taxon>
    </lineage>
</organism>
<dbReference type="PANTHER" id="PTHR42756:SF1">
    <property type="entry name" value="TRANSCRIPTIONAL REPRESSOR OF EMRAB OPERON"/>
    <property type="match status" value="1"/>
</dbReference>
<dbReference type="RefSeq" id="WP_086112638.1">
    <property type="nucleotide sequence ID" value="NZ_CAWNHF010000035.1"/>
</dbReference>
<dbReference type="PROSITE" id="PS01117">
    <property type="entry name" value="HTH_MARR_1"/>
    <property type="match status" value="1"/>
</dbReference>
<keyword evidence="3" id="KW-0804">Transcription</keyword>
<evidence type="ECO:0000256" key="3">
    <source>
        <dbReference type="ARBA" id="ARBA00023163"/>
    </source>
</evidence>
<dbReference type="Pfam" id="PF12802">
    <property type="entry name" value="MarR_2"/>
    <property type="match status" value="1"/>
</dbReference>
<dbReference type="InterPro" id="IPR000835">
    <property type="entry name" value="HTH_MarR-typ"/>
</dbReference>
<evidence type="ECO:0000256" key="2">
    <source>
        <dbReference type="ARBA" id="ARBA00023125"/>
    </source>
</evidence>
<name>A0A1Y2SMT3_9GAMM</name>
<sequence length="165" mass="19036">MKYDHVDRLLIQWEQQRPDLDPSSMGVIGRLFRVSKIIEQRLQQAFKEHGLSAIEFDILATLRRNNVPITPTEMYQSVMLTSGAMSTRIEHMVQRGLIERIANKEDRRSCKVLLTSEGRALIDKAVESHVENQKAILEPLTKTEQEQLAALLRHWLLTNENESTC</sequence>
<dbReference type="InterPro" id="IPR036390">
    <property type="entry name" value="WH_DNA-bd_sf"/>
</dbReference>
<accession>A0A1Y2SMT3</accession>
<dbReference type="GO" id="GO:0003677">
    <property type="term" value="F:DNA binding"/>
    <property type="evidence" value="ECO:0007669"/>
    <property type="project" value="UniProtKB-KW"/>
</dbReference>
<dbReference type="EMBL" id="MUBK01000013">
    <property type="protein sequence ID" value="OTA19924.1"/>
    <property type="molecule type" value="Genomic_DNA"/>
</dbReference>